<evidence type="ECO:0000259" key="1">
    <source>
        <dbReference type="Pfam" id="PF04248"/>
    </source>
</evidence>
<dbReference type="InterPro" id="IPR007361">
    <property type="entry name" value="DUF427"/>
</dbReference>
<dbReference type="Proteomes" id="UP000467322">
    <property type="component" value="Unassembled WGS sequence"/>
</dbReference>
<name>A0A845M887_9RHOB</name>
<dbReference type="PANTHER" id="PTHR34310:SF9">
    <property type="entry name" value="BLR5716 PROTEIN"/>
    <property type="match status" value="1"/>
</dbReference>
<proteinExistence type="predicted"/>
<dbReference type="PANTHER" id="PTHR34310">
    <property type="entry name" value="DUF427 DOMAIN PROTEIN (AFU_ORTHOLOGUE AFUA_3G02220)"/>
    <property type="match status" value="1"/>
</dbReference>
<accession>A0A845M887</accession>
<dbReference type="InterPro" id="IPR038694">
    <property type="entry name" value="DUF427_sf"/>
</dbReference>
<sequence length="113" mass="12472">MADHIKIRKAPGKWVVRAGGAVLGETSNALELSEGDMSPVIYFPKADLAMSFLDGSDTTSHCPWKGDATYYSIQTKSTVIEDAGWSYDNPIDEVSRIKDHIAFYTDKVTVEEL</sequence>
<keyword evidence="3" id="KW-1185">Reference proteome</keyword>
<dbReference type="RefSeq" id="WP_161350975.1">
    <property type="nucleotide sequence ID" value="NZ_WTUX01000011.1"/>
</dbReference>
<evidence type="ECO:0000313" key="2">
    <source>
        <dbReference type="EMBL" id="MZR12854.1"/>
    </source>
</evidence>
<comment type="caution">
    <text evidence="2">The sequence shown here is derived from an EMBL/GenBank/DDBJ whole genome shotgun (WGS) entry which is preliminary data.</text>
</comment>
<organism evidence="2 3">
    <name type="scientific">Maritimibacter harenae</name>
    <dbReference type="NCBI Taxonomy" id="2606218"/>
    <lineage>
        <taxon>Bacteria</taxon>
        <taxon>Pseudomonadati</taxon>
        <taxon>Pseudomonadota</taxon>
        <taxon>Alphaproteobacteria</taxon>
        <taxon>Rhodobacterales</taxon>
        <taxon>Roseobacteraceae</taxon>
        <taxon>Maritimibacter</taxon>
    </lineage>
</organism>
<gene>
    <name evidence="2" type="ORF">GQE99_07445</name>
</gene>
<dbReference type="Gene3D" id="2.170.150.40">
    <property type="entry name" value="Domain of unknown function (DUF427)"/>
    <property type="match status" value="1"/>
</dbReference>
<reference evidence="2 3" key="1">
    <citation type="submission" date="2019-12" db="EMBL/GenBank/DDBJ databases">
        <title>Maritimibacter sp. nov. sp. isolated from sea sand.</title>
        <authorList>
            <person name="Kim J."/>
            <person name="Jeong S.E."/>
            <person name="Jung H.S."/>
            <person name="Jeon C.O."/>
        </authorList>
    </citation>
    <scope>NUCLEOTIDE SEQUENCE [LARGE SCALE GENOMIC DNA]</scope>
    <source>
        <strain evidence="2 3">DP07</strain>
    </source>
</reference>
<dbReference type="Pfam" id="PF04248">
    <property type="entry name" value="NTP_transf_9"/>
    <property type="match status" value="1"/>
</dbReference>
<dbReference type="AlphaFoldDB" id="A0A845M887"/>
<protein>
    <submittedName>
        <fullName evidence="2">DUF427 domain-containing protein</fullName>
    </submittedName>
</protein>
<dbReference type="EMBL" id="WTUX01000011">
    <property type="protein sequence ID" value="MZR12854.1"/>
    <property type="molecule type" value="Genomic_DNA"/>
</dbReference>
<feature type="domain" description="DUF427" evidence="1">
    <location>
        <begin position="15"/>
        <end position="105"/>
    </location>
</feature>
<evidence type="ECO:0000313" key="3">
    <source>
        <dbReference type="Proteomes" id="UP000467322"/>
    </source>
</evidence>